<feature type="chain" id="PRO_5021880255" description="PDZ domain-containing protein" evidence="2">
    <location>
        <begin position="24"/>
        <end position="447"/>
    </location>
</feature>
<evidence type="ECO:0000313" key="4">
    <source>
        <dbReference type="EMBL" id="QDU28771.1"/>
    </source>
</evidence>
<proteinExistence type="predicted"/>
<dbReference type="Pfam" id="PF13180">
    <property type="entry name" value="PDZ_2"/>
    <property type="match status" value="1"/>
</dbReference>
<dbReference type="Gene3D" id="2.30.42.10">
    <property type="match status" value="1"/>
</dbReference>
<reference evidence="4 5" key="1">
    <citation type="submission" date="2019-02" db="EMBL/GenBank/DDBJ databases">
        <title>Deep-cultivation of Planctomycetes and their phenomic and genomic characterization uncovers novel biology.</title>
        <authorList>
            <person name="Wiegand S."/>
            <person name="Jogler M."/>
            <person name="Boedeker C."/>
            <person name="Pinto D."/>
            <person name="Vollmers J."/>
            <person name="Rivas-Marin E."/>
            <person name="Kohn T."/>
            <person name="Peeters S.H."/>
            <person name="Heuer A."/>
            <person name="Rast P."/>
            <person name="Oberbeckmann S."/>
            <person name="Bunk B."/>
            <person name="Jeske O."/>
            <person name="Meyerdierks A."/>
            <person name="Storesund J.E."/>
            <person name="Kallscheuer N."/>
            <person name="Luecker S."/>
            <person name="Lage O.M."/>
            <person name="Pohl T."/>
            <person name="Merkel B.J."/>
            <person name="Hornburger P."/>
            <person name="Mueller R.-W."/>
            <person name="Bruemmer F."/>
            <person name="Labrenz M."/>
            <person name="Spormann A.M."/>
            <person name="Op den Camp H."/>
            <person name="Overmann J."/>
            <person name="Amann R."/>
            <person name="Jetten M.S.M."/>
            <person name="Mascher T."/>
            <person name="Medema M.H."/>
            <person name="Devos D.P."/>
            <person name="Kaster A.-K."/>
            <person name="Ovreas L."/>
            <person name="Rohde M."/>
            <person name="Galperin M.Y."/>
            <person name="Jogler C."/>
        </authorList>
    </citation>
    <scope>NUCLEOTIDE SEQUENCE [LARGE SCALE GENOMIC DNA]</scope>
    <source>
        <strain evidence="4 5">ETA_A8</strain>
    </source>
</reference>
<dbReference type="SMART" id="SM00228">
    <property type="entry name" value="PDZ"/>
    <property type="match status" value="1"/>
</dbReference>
<dbReference type="EMBL" id="CP036274">
    <property type="protein sequence ID" value="QDU28771.1"/>
    <property type="molecule type" value="Genomic_DNA"/>
</dbReference>
<feature type="domain" description="PDZ" evidence="3">
    <location>
        <begin position="106"/>
        <end position="185"/>
    </location>
</feature>
<accession>A0A517YEZ1</accession>
<dbReference type="InterPro" id="IPR036034">
    <property type="entry name" value="PDZ_sf"/>
</dbReference>
<evidence type="ECO:0000313" key="5">
    <source>
        <dbReference type="Proteomes" id="UP000315017"/>
    </source>
</evidence>
<feature type="region of interest" description="Disordered" evidence="1">
    <location>
        <begin position="47"/>
        <end position="69"/>
    </location>
</feature>
<dbReference type="InterPro" id="IPR001478">
    <property type="entry name" value="PDZ"/>
</dbReference>
<organism evidence="4 5">
    <name type="scientific">Anatilimnocola aggregata</name>
    <dbReference type="NCBI Taxonomy" id="2528021"/>
    <lineage>
        <taxon>Bacteria</taxon>
        <taxon>Pseudomonadati</taxon>
        <taxon>Planctomycetota</taxon>
        <taxon>Planctomycetia</taxon>
        <taxon>Pirellulales</taxon>
        <taxon>Pirellulaceae</taxon>
        <taxon>Anatilimnocola</taxon>
    </lineage>
</organism>
<protein>
    <recommendedName>
        <fullName evidence="3">PDZ domain-containing protein</fullName>
    </recommendedName>
</protein>
<sequence precursor="true">MKKTNYWTAGLLAAALASSTTFAQDAEGVKVKIRATAAPEGTVTIVEETDTEAKPTEGKETTKPRSSPIRDRVLRLYQQATEKVGDEPGEANGFKMLGLNVPTSEYWIGVQIEPLPEQLRKHLSTKHGILVALVFPESPAAKAELKTDDILLQAGDTKLETGADLIKAVDAAKEGELLFTLLREGKETTATIKPIKRAAVKLSTTKTAPAGHAERLERLRGAQQQFERALEALRAETANEGPEAIDLMMVRPGAFMFGASATKLPDDVTIQMTREGNQPAKIHVKQGDKSWDITADKLDELPKELRPHVQSLLGGMSGSVQFAPAVGATQMFSARVPHGMNLTVPAAPGAVPGAPAVPFNVQIAPGAPPAIGFSTKAGAANMPHFSGAWTIAPPLSALDAKVDQVLKKLDALASPDLESMKAELKSLRKEVDELRKSKNESNSPTKE</sequence>
<evidence type="ECO:0000256" key="2">
    <source>
        <dbReference type="SAM" id="SignalP"/>
    </source>
</evidence>
<dbReference type="AlphaFoldDB" id="A0A517YEZ1"/>
<dbReference type="Proteomes" id="UP000315017">
    <property type="component" value="Chromosome"/>
</dbReference>
<feature type="compositionally biased region" description="Basic and acidic residues" evidence="1">
    <location>
        <begin position="51"/>
        <end position="69"/>
    </location>
</feature>
<evidence type="ECO:0000259" key="3">
    <source>
        <dbReference type="SMART" id="SM00228"/>
    </source>
</evidence>
<keyword evidence="2" id="KW-0732">Signal</keyword>
<gene>
    <name evidence="4" type="ORF">ETAA8_38760</name>
</gene>
<name>A0A517YEZ1_9BACT</name>
<feature type="signal peptide" evidence="2">
    <location>
        <begin position="1"/>
        <end position="23"/>
    </location>
</feature>
<dbReference type="KEGG" id="aagg:ETAA8_38760"/>
<dbReference type="RefSeq" id="WP_202921076.1">
    <property type="nucleotide sequence ID" value="NZ_CP036274.1"/>
</dbReference>
<keyword evidence="5" id="KW-1185">Reference proteome</keyword>
<dbReference type="SUPFAM" id="SSF50156">
    <property type="entry name" value="PDZ domain-like"/>
    <property type="match status" value="1"/>
</dbReference>
<evidence type="ECO:0000256" key="1">
    <source>
        <dbReference type="SAM" id="MobiDB-lite"/>
    </source>
</evidence>